<keyword evidence="8 12" id="KW-0443">Lipid metabolism</keyword>
<gene>
    <name evidence="13" type="ORF">TM35_000291870</name>
</gene>
<comment type="similarity">
    <text evidence="2 12">Belongs to the ELO family.</text>
</comment>
<dbReference type="GO" id="GO:0034625">
    <property type="term" value="P:fatty acid elongation, monounsaturated fatty acid"/>
    <property type="evidence" value="ECO:0007669"/>
    <property type="project" value="TreeGrafter"/>
</dbReference>
<accession>A0A1X0NNM4</accession>
<dbReference type="VEuPathDB" id="TriTrypDB:TM35_000291870"/>
<evidence type="ECO:0000256" key="3">
    <source>
        <dbReference type="ARBA" id="ARBA00022516"/>
    </source>
</evidence>
<dbReference type="STRING" id="67003.A0A1X0NNM4"/>
<dbReference type="GO" id="GO:0009922">
    <property type="term" value="F:fatty acid elongase activity"/>
    <property type="evidence" value="ECO:0007669"/>
    <property type="project" value="InterPro"/>
</dbReference>
<name>A0A1X0NNM4_9TRYP</name>
<dbReference type="GO" id="GO:0034626">
    <property type="term" value="P:fatty acid elongation, polyunsaturated fatty acid"/>
    <property type="evidence" value="ECO:0007669"/>
    <property type="project" value="TreeGrafter"/>
</dbReference>
<sequence>MFPYVESYDGYAVRQLMIDNVDILGYLSFIYLAFVWKGPALVRRLNGESMRISSSPLLTFLFIVWNFILSSFSFFGMIVVVPALVQNAYHKGFMHAICDKNDNMIYSSYVGFWIGMFVLSKVPELVDTILLILQGKQPPFLHWYHHVTVLVFSWHTYYDGVSTMIIFAAMNLTVHFIMYFYFAMCACGFKKTMRKVAPLITMMQILQMVVGTGVTGYSLYSVYLIPAEAESGQRCHVSKSSARMGFLMYVSYLYLFSVMFVNSYLTPKKRTAGTGAVLDNGKAKMA</sequence>
<dbReference type="OrthoDB" id="434092at2759"/>
<keyword evidence="14" id="KW-1185">Reference proteome</keyword>
<dbReference type="Pfam" id="PF01151">
    <property type="entry name" value="ELO"/>
    <property type="match status" value="1"/>
</dbReference>
<dbReference type="InterPro" id="IPR002076">
    <property type="entry name" value="ELO_fam"/>
</dbReference>
<keyword evidence="5 12" id="KW-0812">Transmembrane</keyword>
<feature type="transmembrane region" description="Helical" evidence="12">
    <location>
        <begin position="205"/>
        <end position="226"/>
    </location>
</feature>
<keyword evidence="10 12" id="KW-0275">Fatty acid biosynthesis</keyword>
<evidence type="ECO:0000256" key="1">
    <source>
        <dbReference type="ARBA" id="ARBA00004141"/>
    </source>
</evidence>
<dbReference type="GeneID" id="39988124"/>
<keyword evidence="7 12" id="KW-1133">Transmembrane helix</keyword>
<evidence type="ECO:0000256" key="4">
    <source>
        <dbReference type="ARBA" id="ARBA00022679"/>
    </source>
</evidence>
<dbReference type="GO" id="GO:0042761">
    <property type="term" value="P:very long-chain fatty acid biosynthetic process"/>
    <property type="evidence" value="ECO:0007669"/>
    <property type="project" value="TreeGrafter"/>
</dbReference>
<dbReference type="Proteomes" id="UP000192257">
    <property type="component" value="Unassembled WGS sequence"/>
</dbReference>
<reference evidence="13 14" key="1">
    <citation type="submission" date="2017-03" db="EMBL/GenBank/DDBJ databases">
        <title>An alternative strategy for trypanosome survival in the mammalian bloodstream revealed through genome and transcriptome analysis of the ubiquitous bovine parasite Trypanosoma (Megatrypanum) theileri.</title>
        <authorList>
            <person name="Kelly S."/>
            <person name="Ivens A."/>
            <person name="Mott A."/>
            <person name="O'Neill E."/>
            <person name="Emms D."/>
            <person name="Macleod O."/>
            <person name="Voorheis P."/>
            <person name="Matthews J."/>
            <person name="Matthews K."/>
            <person name="Carrington M."/>
        </authorList>
    </citation>
    <scope>NUCLEOTIDE SEQUENCE [LARGE SCALE GENOMIC DNA]</scope>
    <source>
        <strain evidence="13">Edinburgh</strain>
    </source>
</reference>
<comment type="catalytic activity">
    <reaction evidence="12">
        <text>an acyl-CoA + malonyl-CoA + H(+) = a 3-oxoacyl-CoA + CO2 + CoA</text>
        <dbReference type="Rhea" id="RHEA:50252"/>
        <dbReference type="ChEBI" id="CHEBI:15378"/>
        <dbReference type="ChEBI" id="CHEBI:16526"/>
        <dbReference type="ChEBI" id="CHEBI:57287"/>
        <dbReference type="ChEBI" id="CHEBI:57384"/>
        <dbReference type="ChEBI" id="CHEBI:58342"/>
        <dbReference type="ChEBI" id="CHEBI:90726"/>
    </reaction>
    <physiologicalReaction direction="left-to-right" evidence="12">
        <dbReference type="Rhea" id="RHEA:50253"/>
    </physiologicalReaction>
</comment>
<evidence type="ECO:0000313" key="13">
    <source>
        <dbReference type="EMBL" id="ORC86305.1"/>
    </source>
</evidence>
<feature type="transmembrane region" description="Helical" evidence="12">
    <location>
        <begin position="246"/>
        <end position="265"/>
    </location>
</feature>
<evidence type="ECO:0000256" key="6">
    <source>
        <dbReference type="ARBA" id="ARBA00022832"/>
    </source>
</evidence>
<keyword evidence="3 12" id="KW-0444">Lipid biosynthesis</keyword>
<proteinExistence type="inferred from homology"/>
<dbReference type="GO" id="GO:0005789">
    <property type="term" value="C:endoplasmic reticulum membrane"/>
    <property type="evidence" value="ECO:0007669"/>
    <property type="project" value="TreeGrafter"/>
</dbReference>
<evidence type="ECO:0000256" key="8">
    <source>
        <dbReference type="ARBA" id="ARBA00023098"/>
    </source>
</evidence>
<feature type="transmembrane region" description="Helical" evidence="12">
    <location>
        <begin position="164"/>
        <end position="184"/>
    </location>
</feature>
<keyword evidence="6 12" id="KW-0276">Fatty acid metabolism</keyword>
<organism evidence="13 14">
    <name type="scientific">Trypanosoma theileri</name>
    <dbReference type="NCBI Taxonomy" id="67003"/>
    <lineage>
        <taxon>Eukaryota</taxon>
        <taxon>Discoba</taxon>
        <taxon>Euglenozoa</taxon>
        <taxon>Kinetoplastea</taxon>
        <taxon>Metakinetoplastina</taxon>
        <taxon>Trypanosomatida</taxon>
        <taxon>Trypanosomatidae</taxon>
        <taxon>Trypanosoma</taxon>
    </lineage>
</organism>
<evidence type="ECO:0000256" key="9">
    <source>
        <dbReference type="ARBA" id="ARBA00023136"/>
    </source>
</evidence>
<dbReference type="PANTHER" id="PTHR11157:SF161">
    <property type="entry name" value="ELONGATION OF FATTY ACIDS PROTEIN"/>
    <property type="match status" value="1"/>
</dbReference>
<dbReference type="RefSeq" id="XP_028880371.1">
    <property type="nucleotide sequence ID" value="XM_029028344.1"/>
</dbReference>
<keyword evidence="4 12" id="KW-0808">Transferase</keyword>
<dbReference type="GO" id="GO:0019367">
    <property type="term" value="P:fatty acid elongation, saturated fatty acid"/>
    <property type="evidence" value="ECO:0007669"/>
    <property type="project" value="TreeGrafter"/>
</dbReference>
<dbReference type="PANTHER" id="PTHR11157">
    <property type="entry name" value="FATTY ACID ACYL TRANSFERASE-RELATED"/>
    <property type="match status" value="1"/>
</dbReference>
<evidence type="ECO:0000313" key="14">
    <source>
        <dbReference type="Proteomes" id="UP000192257"/>
    </source>
</evidence>
<evidence type="ECO:0000256" key="12">
    <source>
        <dbReference type="RuleBase" id="RU361115"/>
    </source>
</evidence>
<keyword evidence="9 12" id="KW-0472">Membrane</keyword>
<dbReference type="AlphaFoldDB" id="A0A1X0NNM4"/>
<evidence type="ECO:0000256" key="11">
    <source>
        <dbReference type="ARBA" id="ARBA00044291"/>
    </source>
</evidence>
<feature type="transmembrane region" description="Helical" evidence="12">
    <location>
        <begin position="12"/>
        <end position="36"/>
    </location>
</feature>
<comment type="caution">
    <text evidence="13">The sequence shown here is derived from an EMBL/GenBank/DDBJ whole genome shotgun (WGS) entry which is preliminary data.</text>
</comment>
<evidence type="ECO:0000256" key="2">
    <source>
        <dbReference type="ARBA" id="ARBA00007263"/>
    </source>
</evidence>
<protein>
    <recommendedName>
        <fullName evidence="11 12">Elongation of fatty acids protein</fullName>
        <ecNumber evidence="12">2.3.1.-</ecNumber>
    </recommendedName>
</protein>
<comment type="subcellular location">
    <subcellularLocation>
        <location evidence="1">Membrane</location>
        <topology evidence="1">Multi-pass membrane protein</topology>
    </subcellularLocation>
</comment>
<feature type="transmembrane region" description="Helical" evidence="12">
    <location>
        <begin position="110"/>
        <end position="133"/>
    </location>
</feature>
<evidence type="ECO:0000256" key="10">
    <source>
        <dbReference type="ARBA" id="ARBA00023160"/>
    </source>
</evidence>
<feature type="transmembrane region" description="Helical" evidence="12">
    <location>
        <begin position="57"/>
        <end position="85"/>
    </location>
</feature>
<evidence type="ECO:0000256" key="5">
    <source>
        <dbReference type="ARBA" id="ARBA00022692"/>
    </source>
</evidence>
<dbReference type="EMBL" id="NBCO01000029">
    <property type="protein sequence ID" value="ORC86305.1"/>
    <property type="molecule type" value="Genomic_DNA"/>
</dbReference>
<evidence type="ECO:0000256" key="7">
    <source>
        <dbReference type="ARBA" id="ARBA00022989"/>
    </source>
</evidence>
<dbReference type="EC" id="2.3.1.-" evidence="12"/>
<dbReference type="GO" id="GO:0030148">
    <property type="term" value="P:sphingolipid biosynthetic process"/>
    <property type="evidence" value="ECO:0007669"/>
    <property type="project" value="TreeGrafter"/>
</dbReference>